<comment type="caution">
    <text evidence="2">The sequence shown here is derived from an EMBL/GenBank/DDBJ whole genome shotgun (WGS) entry which is preliminary data.</text>
</comment>
<dbReference type="EMBL" id="LOHG01000026">
    <property type="protein sequence ID" value="MCI8212694.1"/>
    <property type="molecule type" value="Genomic_DNA"/>
</dbReference>
<name>A0ABS9ZQ44_9PSED</name>
<feature type="signal peptide" evidence="1">
    <location>
        <begin position="1"/>
        <end position="21"/>
    </location>
</feature>
<organism evidence="2 3">
    <name type="scientific">Pseudomonas maioricensis</name>
    <dbReference type="NCBI Taxonomy" id="1766623"/>
    <lineage>
        <taxon>Bacteria</taxon>
        <taxon>Pseudomonadati</taxon>
        <taxon>Pseudomonadota</taxon>
        <taxon>Gammaproteobacteria</taxon>
        <taxon>Pseudomonadales</taxon>
        <taxon>Pseudomonadaceae</taxon>
        <taxon>Pseudomonas</taxon>
    </lineage>
</organism>
<sequence>MKRTIALSFALSILTATSAFASTSPIQAVAATTQVADRATTSSPEVRVAGAGNKTFDRVEVNLDKKVVVAENRKEFGSQYQRY</sequence>
<protein>
    <submittedName>
        <fullName evidence="2">Uncharacterized protein</fullName>
    </submittedName>
</protein>
<evidence type="ECO:0000313" key="2">
    <source>
        <dbReference type="EMBL" id="MCI8212694.1"/>
    </source>
</evidence>
<proteinExistence type="predicted"/>
<dbReference type="RefSeq" id="WP_243248886.1">
    <property type="nucleotide sequence ID" value="NZ_LOHG01000026.1"/>
</dbReference>
<gene>
    <name evidence="2" type="ORF">AUC61_24480</name>
</gene>
<evidence type="ECO:0000256" key="1">
    <source>
        <dbReference type="SAM" id="SignalP"/>
    </source>
</evidence>
<keyword evidence="1" id="KW-0732">Signal</keyword>
<feature type="chain" id="PRO_5047253639" evidence="1">
    <location>
        <begin position="22"/>
        <end position="83"/>
    </location>
</feature>
<keyword evidence="3" id="KW-1185">Reference proteome</keyword>
<dbReference type="Proteomes" id="UP001320513">
    <property type="component" value="Unassembled WGS sequence"/>
</dbReference>
<accession>A0ABS9ZQ44</accession>
<reference evidence="2 3" key="1">
    <citation type="submission" date="2015-12" db="EMBL/GenBank/DDBJ databases">
        <title>Phylogenomics in the description of a new species in the Pseudomonas syringae group.</title>
        <authorList>
            <person name="Busquets A."/>
            <person name="Gomila M."/>
            <person name="Beiki F."/>
            <person name="Rahimian H."/>
            <person name="Mulet M."/>
            <person name="Sanchez D."/>
            <person name="Garcia-Valdes E."/>
            <person name="Lalucat J."/>
        </authorList>
    </citation>
    <scope>NUCLEOTIDE SEQUENCE [LARGE SCALE GENOMIC DNA]</scope>
    <source>
        <strain evidence="2 3">S25</strain>
    </source>
</reference>
<evidence type="ECO:0000313" key="3">
    <source>
        <dbReference type="Proteomes" id="UP001320513"/>
    </source>
</evidence>